<accession>A0ACC1NE30</accession>
<protein>
    <submittedName>
        <fullName evidence="1">Uncharacterized protein</fullName>
    </submittedName>
</protein>
<comment type="caution">
    <text evidence="1">The sequence shown here is derived from an EMBL/GenBank/DDBJ whole genome shotgun (WGS) entry which is preliminary data.</text>
</comment>
<evidence type="ECO:0000313" key="1">
    <source>
        <dbReference type="EMBL" id="KAJ2977101.1"/>
    </source>
</evidence>
<gene>
    <name evidence="1" type="ORF">NQ176_g4566</name>
</gene>
<proteinExistence type="predicted"/>
<organism evidence="1 2">
    <name type="scientific">Zarea fungicola</name>
    <dbReference type="NCBI Taxonomy" id="93591"/>
    <lineage>
        <taxon>Eukaryota</taxon>
        <taxon>Fungi</taxon>
        <taxon>Dikarya</taxon>
        <taxon>Ascomycota</taxon>
        <taxon>Pezizomycotina</taxon>
        <taxon>Sordariomycetes</taxon>
        <taxon>Hypocreomycetidae</taxon>
        <taxon>Hypocreales</taxon>
        <taxon>Cordycipitaceae</taxon>
        <taxon>Zarea</taxon>
    </lineage>
</organism>
<dbReference type="EMBL" id="JANJQO010000506">
    <property type="protein sequence ID" value="KAJ2977101.1"/>
    <property type="molecule type" value="Genomic_DNA"/>
</dbReference>
<name>A0ACC1NE30_9HYPO</name>
<dbReference type="Proteomes" id="UP001143910">
    <property type="component" value="Unassembled WGS sequence"/>
</dbReference>
<reference evidence="1" key="1">
    <citation type="submission" date="2022-08" db="EMBL/GenBank/DDBJ databases">
        <title>Genome Sequence of Lecanicillium fungicola.</title>
        <authorList>
            <person name="Buettner E."/>
        </authorList>
    </citation>
    <scope>NUCLEOTIDE SEQUENCE</scope>
    <source>
        <strain evidence="1">Babe33</strain>
    </source>
</reference>
<evidence type="ECO:0000313" key="2">
    <source>
        <dbReference type="Proteomes" id="UP001143910"/>
    </source>
</evidence>
<sequence length="89" mass="9774">MTAPPFHSASPPVFDSMILTKPNLRYKPSVPLRAAARGLGAMYGIGPTLQERYSNFALRRWEALSEPTPNLGENDTSLSLGLFEAIKIQ</sequence>
<keyword evidence="2" id="KW-1185">Reference proteome</keyword>